<sequence>MPEHGMLRLSSNAVGFISEVRVTEGQSVEQEDVLFVVSGERLSSAGGTQQLISEQLEQRLRLLESNRVLADNRAVAQRRMFDNRLHAINEELARLGDEIHLQGRRVALAQAHLQRQKELLSENFISVAQLQQAEAEQLALQGQQQTLRRTHAGLSRERINLLAQREETELEAQVEVSNIDNAIALVRQERAENDVRTEQIISAPFPGYVSGVGVQLGQQVMAGTLLASLIPHEAELTAHAYISPRQAGFIEPGQTALMRYAAYPYQKFGAARAQVLDVAKSPYAIQELPAHVASALQDSTSAGELFYRVTLKLESQNQTVYGVPQPLQVGMLLEADIIQDKRRLYEWALEPIYSVTGKWIE</sequence>
<comment type="caution">
    <text evidence="1">The sequence shown here is derived from an EMBL/GenBank/DDBJ whole genome shotgun (WGS) entry which is preliminary data.</text>
</comment>
<dbReference type="Gene3D" id="2.40.50.100">
    <property type="match status" value="1"/>
</dbReference>
<protein>
    <submittedName>
        <fullName evidence="1">Membrane fusion protein</fullName>
    </submittedName>
</protein>
<dbReference type="AlphaFoldDB" id="A0A4R6TW92"/>
<dbReference type="Proteomes" id="UP000294575">
    <property type="component" value="Unassembled WGS sequence"/>
</dbReference>
<keyword evidence="2" id="KW-1185">Reference proteome</keyword>
<dbReference type="PANTHER" id="PTHR30386:SF28">
    <property type="entry name" value="EXPORTED PROTEIN"/>
    <property type="match status" value="1"/>
</dbReference>
<evidence type="ECO:0000313" key="1">
    <source>
        <dbReference type="EMBL" id="TDQ36513.1"/>
    </source>
</evidence>
<proteinExistence type="predicted"/>
<reference evidence="1 2" key="1">
    <citation type="submission" date="2019-03" db="EMBL/GenBank/DDBJ databases">
        <title>Genomic Encyclopedia of Type Strains, Phase IV (KMG-IV): sequencing the most valuable type-strain genomes for metagenomic binning, comparative biology and taxonomic classification.</title>
        <authorList>
            <person name="Goeker M."/>
        </authorList>
    </citation>
    <scope>NUCLEOTIDE SEQUENCE [LARGE SCALE GENOMIC DNA]</scope>
    <source>
        <strain evidence="1 2">DSM 28679</strain>
    </source>
</reference>
<dbReference type="PANTHER" id="PTHR30386">
    <property type="entry name" value="MEMBRANE FUSION SUBUNIT OF EMRAB-TOLC MULTIDRUG EFFLUX PUMP"/>
    <property type="match status" value="1"/>
</dbReference>
<dbReference type="EMBL" id="SNYK01000012">
    <property type="protein sequence ID" value="TDQ36513.1"/>
    <property type="molecule type" value="Genomic_DNA"/>
</dbReference>
<gene>
    <name evidence="1" type="ORF">DFQ45_11260</name>
</gene>
<evidence type="ECO:0000313" key="2">
    <source>
        <dbReference type="Proteomes" id="UP000294575"/>
    </source>
</evidence>
<organism evidence="1 2">
    <name type="scientific">Thiopseudomonas denitrificans</name>
    <dbReference type="NCBI Taxonomy" id="1501432"/>
    <lineage>
        <taxon>Bacteria</taxon>
        <taxon>Pseudomonadati</taxon>
        <taxon>Pseudomonadota</taxon>
        <taxon>Gammaproteobacteria</taxon>
        <taxon>Pseudomonadales</taxon>
        <taxon>Pseudomonadaceae</taxon>
        <taxon>Thiopseudomonas</taxon>
    </lineage>
</organism>
<name>A0A4R6TW92_9GAMM</name>
<accession>A0A4R6TW92</accession>
<dbReference type="InterPro" id="IPR050739">
    <property type="entry name" value="MFP"/>
</dbReference>